<sequence length="250" mass="28149">MAAGFKKDDIIILRIDGEDLKEFSESPQFEPEMISIFSGMGSSNASLCQRITMALEQLTVEHGMPPSSDTWVFNNIIEPALQSLSLDQFLTVSQEIFLEEFRKLIDSITLRLQDKPVIVARNECIFDGSGIKKLLSDKAELNKMLEVVWRDLPADQTQKISDSLCVSLDRMADSANLPLCGTIPQVDTIVKEVLSTLNTTDQETLHEDEFKKTMTETLRHIMSRLEENPVFISAHSVVHEPMVTPFTESE</sequence>
<reference evidence="2" key="1">
    <citation type="journal article" date="2022" name="Nat. Commun.">
        <title>Chromosome evolution and the genetic basis of agronomically important traits in greater yam.</title>
        <authorList>
            <person name="Bredeson J.V."/>
            <person name="Lyons J.B."/>
            <person name="Oniyinde I.O."/>
            <person name="Okereke N.R."/>
            <person name="Kolade O."/>
            <person name="Nnabue I."/>
            <person name="Nwadili C.O."/>
            <person name="Hribova E."/>
            <person name="Parker M."/>
            <person name="Nwogha J."/>
            <person name="Shu S."/>
            <person name="Carlson J."/>
            <person name="Kariba R."/>
            <person name="Muthemba S."/>
            <person name="Knop K."/>
            <person name="Barton G.J."/>
            <person name="Sherwood A.V."/>
            <person name="Lopez-Montes A."/>
            <person name="Asiedu R."/>
            <person name="Jamnadass R."/>
            <person name="Muchugi A."/>
            <person name="Goodstein D."/>
            <person name="Egesi C.N."/>
            <person name="Featherston J."/>
            <person name="Asfaw A."/>
            <person name="Simpson G.G."/>
            <person name="Dolezel J."/>
            <person name="Hendre P.S."/>
            <person name="Van Deynze A."/>
            <person name="Kumar P.L."/>
            <person name="Obidiegwu J.E."/>
            <person name="Bhattacharjee R."/>
            <person name="Rokhsar D.S."/>
        </authorList>
    </citation>
    <scope>NUCLEOTIDE SEQUENCE [LARGE SCALE GENOMIC DNA]</scope>
    <source>
        <strain evidence="2">cv. TDa95/00328</strain>
    </source>
</reference>
<accession>A0ACB7V632</accession>
<evidence type="ECO:0000313" key="2">
    <source>
        <dbReference type="Proteomes" id="UP000827976"/>
    </source>
</evidence>
<organism evidence="1 2">
    <name type="scientific">Dioscorea alata</name>
    <name type="common">Purple yam</name>
    <dbReference type="NCBI Taxonomy" id="55571"/>
    <lineage>
        <taxon>Eukaryota</taxon>
        <taxon>Viridiplantae</taxon>
        <taxon>Streptophyta</taxon>
        <taxon>Embryophyta</taxon>
        <taxon>Tracheophyta</taxon>
        <taxon>Spermatophyta</taxon>
        <taxon>Magnoliopsida</taxon>
        <taxon>Liliopsida</taxon>
        <taxon>Dioscoreales</taxon>
        <taxon>Dioscoreaceae</taxon>
        <taxon>Dioscorea</taxon>
    </lineage>
</organism>
<dbReference type="EMBL" id="CM037021">
    <property type="protein sequence ID" value="KAH7669042.1"/>
    <property type="molecule type" value="Genomic_DNA"/>
</dbReference>
<dbReference type="Proteomes" id="UP000827976">
    <property type="component" value="Chromosome 11"/>
</dbReference>
<proteinExistence type="predicted"/>
<gene>
    <name evidence="1" type="ORF">IHE45_11G050800</name>
</gene>
<evidence type="ECO:0000313" key="1">
    <source>
        <dbReference type="EMBL" id="KAH7669042.1"/>
    </source>
</evidence>
<protein>
    <submittedName>
        <fullName evidence="1">Zinc finger RING/FYVE/PHD-type protein</fullName>
    </submittedName>
</protein>
<keyword evidence="2" id="KW-1185">Reference proteome</keyword>
<comment type="caution">
    <text evidence="1">The sequence shown here is derived from an EMBL/GenBank/DDBJ whole genome shotgun (WGS) entry which is preliminary data.</text>
</comment>
<name>A0ACB7V632_DIOAL</name>